<feature type="non-terminal residue" evidence="4">
    <location>
        <position position="118"/>
    </location>
</feature>
<protein>
    <recommendedName>
        <fullName evidence="3">Plastocyanin-like domain-containing protein</fullName>
    </recommendedName>
</protein>
<feature type="domain" description="Plastocyanin-like" evidence="3">
    <location>
        <begin position="85"/>
        <end position="115"/>
    </location>
</feature>
<dbReference type="GO" id="GO:0005507">
    <property type="term" value="F:copper ion binding"/>
    <property type="evidence" value="ECO:0007669"/>
    <property type="project" value="InterPro"/>
</dbReference>
<evidence type="ECO:0000256" key="1">
    <source>
        <dbReference type="ARBA" id="ARBA00010609"/>
    </source>
</evidence>
<proteinExistence type="inferred from homology"/>
<dbReference type="OrthoDB" id="2121828at2759"/>
<keyword evidence="2" id="KW-1133">Transmembrane helix</keyword>
<feature type="transmembrane region" description="Helical" evidence="2">
    <location>
        <begin position="14"/>
        <end position="33"/>
    </location>
</feature>
<dbReference type="SUPFAM" id="SSF49503">
    <property type="entry name" value="Cupredoxins"/>
    <property type="match status" value="1"/>
</dbReference>
<dbReference type="Pfam" id="PF07732">
    <property type="entry name" value="Cu-oxidase_3"/>
    <property type="match status" value="1"/>
</dbReference>
<keyword evidence="2" id="KW-0472">Membrane</keyword>
<dbReference type="EMBL" id="JNBS01003450">
    <property type="protein sequence ID" value="OQR87117.1"/>
    <property type="molecule type" value="Genomic_DNA"/>
</dbReference>
<dbReference type="Proteomes" id="UP000243217">
    <property type="component" value="Unassembled WGS sequence"/>
</dbReference>
<sequence length="118" mass="12920">MYGAIEIHDGKRRVGVAVVAVALVIVGALYHYFAGTIVINSPVLNLDVNNYQLLKQPTAYKSHNGVLEATLTMQTTRFQNGPVAFNTRTYNGMFPGPTLCVKPGDTMRITLINQLLPD</sequence>
<keyword evidence="5" id="KW-1185">Reference proteome</keyword>
<gene>
    <name evidence="4" type="ORF">THRCLA_22937</name>
</gene>
<dbReference type="STRING" id="74557.A0A1V9YN31"/>
<keyword evidence="2" id="KW-0812">Transmembrane</keyword>
<comment type="similarity">
    <text evidence="1">Belongs to the multicopper oxidase family.</text>
</comment>
<name>A0A1V9YN31_9STRA</name>
<dbReference type="InterPro" id="IPR011707">
    <property type="entry name" value="Cu-oxidase-like_N"/>
</dbReference>
<evidence type="ECO:0000256" key="2">
    <source>
        <dbReference type="SAM" id="Phobius"/>
    </source>
</evidence>
<evidence type="ECO:0000259" key="3">
    <source>
        <dbReference type="Pfam" id="PF07732"/>
    </source>
</evidence>
<evidence type="ECO:0000313" key="5">
    <source>
        <dbReference type="Proteomes" id="UP000243217"/>
    </source>
</evidence>
<dbReference type="InterPro" id="IPR008972">
    <property type="entry name" value="Cupredoxin"/>
</dbReference>
<dbReference type="Gene3D" id="2.60.40.420">
    <property type="entry name" value="Cupredoxins - blue copper proteins"/>
    <property type="match status" value="1"/>
</dbReference>
<comment type="caution">
    <text evidence="4">The sequence shown here is derived from an EMBL/GenBank/DDBJ whole genome shotgun (WGS) entry which is preliminary data.</text>
</comment>
<reference evidence="4 5" key="1">
    <citation type="journal article" date="2014" name="Genome Biol. Evol.">
        <title>The secreted proteins of Achlya hypogyna and Thraustotheca clavata identify the ancestral oomycete secretome and reveal gene acquisitions by horizontal gene transfer.</title>
        <authorList>
            <person name="Misner I."/>
            <person name="Blouin N."/>
            <person name="Leonard G."/>
            <person name="Richards T.A."/>
            <person name="Lane C.E."/>
        </authorList>
    </citation>
    <scope>NUCLEOTIDE SEQUENCE [LARGE SCALE GENOMIC DNA]</scope>
    <source>
        <strain evidence="4 5">ATCC 34112</strain>
    </source>
</reference>
<organism evidence="4 5">
    <name type="scientific">Thraustotheca clavata</name>
    <dbReference type="NCBI Taxonomy" id="74557"/>
    <lineage>
        <taxon>Eukaryota</taxon>
        <taxon>Sar</taxon>
        <taxon>Stramenopiles</taxon>
        <taxon>Oomycota</taxon>
        <taxon>Saprolegniomycetes</taxon>
        <taxon>Saprolegniales</taxon>
        <taxon>Achlyaceae</taxon>
        <taxon>Thraustotheca</taxon>
    </lineage>
</organism>
<dbReference type="AlphaFoldDB" id="A0A1V9YN31"/>
<accession>A0A1V9YN31</accession>
<evidence type="ECO:0000313" key="4">
    <source>
        <dbReference type="EMBL" id="OQR87117.1"/>
    </source>
</evidence>